<evidence type="ECO:0000256" key="5">
    <source>
        <dbReference type="ARBA" id="ARBA00022692"/>
    </source>
</evidence>
<evidence type="ECO:0000256" key="4">
    <source>
        <dbReference type="ARBA" id="ARBA00022606"/>
    </source>
</evidence>
<keyword evidence="9" id="KW-1015">Disulfide bond</keyword>
<organism evidence="15 16">
    <name type="scientific">Acromyrmex charruanus</name>
    <dbReference type="NCBI Taxonomy" id="2715315"/>
    <lineage>
        <taxon>Eukaryota</taxon>
        <taxon>Metazoa</taxon>
        <taxon>Ecdysozoa</taxon>
        <taxon>Arthropoda</taxon>
        <taxon>Hexapoda</taxon>
        <taxon>Insecta</taxon>
        <taxon>Pterygota</taxon>
        <taxon>Neoptera</taxon>
        <taxon>Endopterygota</taxon>
        <taxon>Hymenoptera</taxon>
        <taxon>Apocrita</taxon>
        <taxon>Aculeata</taxon>
        <taxon>Formicoidea</taxon>
        <taxon>Formicidae</taxon>
        <taxon>Myrmicinae</taxon>
        <taxon>Acromyrmex</taxon>
    </lineage>
</organism>
<dbReference type="GO" id="GO:0005737">
    <property type="term" value="C:cytoplasm"/>
    <property type="evidence" value="ECO:0007669"/>
    <property type="project" value="TreeGrafter"/>
</dbReference>
<keyword evidence="16" id="KW-1185">Reference proteome</keyword>
<evidence type="ECO:0000313" key="15">
    <source>
        <dbReference type="EMBL" id="KAG5347905.1"/>
    </source>
</evidence>
<comment type="caution">
    <text evidence="15">The sequence shown here is derived from an EMBL/GenBank/DDBJ whole genome shotgun (WGS) entry which is preliminary data.</text>
</comment>
<protein>
    <submittedName>
        <fullName evidence="15">SNMP1 protein</fullName>
    </submittedName>
</protein>
<keyword evidence="10" id="KW-0675">Receptor</keyword>
<reference evidence="15" key="1">
    <citation type="submission" date="2020-03" db="EMBL/GenBank/DDBJ databases">
        <title>Relaxed selection underlies rapid genomic changes in the transitions from sociality to social parasitism in ants.</title>
        <authorList>
            <person name="Bi X."/>
        </authorList>
    </citation>
    <scope>NUCLEOTIDE SEQUENCE</scope>
    <source>
        <strain evidence="15">BGI-DK2014a</strain>
        <tissue evidence="15">Whole body</tissue>
    </source>
</reference>
<comment type="similarity">
    <text evidence="2">Belongs to the CD36 family.</text>
</comment>
<evidence type="ECO:0000256" key="11">
    <source>
        <dbReference type="ARBA" id="ARBA00023180"/>
    </source>
</evidence>
<dbReference type="InterPro" id="IPR002159">
    <property type="entry name" value="CD36_fam"/>
</dbReference>
<feature type="non-terminal residue" evidence="15">
    <location>
        <position position="1"/>
    </location>
</feature>
<evidence type="ECO:0000256" key="1">
    <source>
        <dbReference type="ARBA" id="ARBA00004651"/>
    </source>
</evidence>
<evidence type="ECO:0000256" key="8">
    <source>
        <dbReference type="ARBA" id="ARBA00023136"/>
    </source>
</evidence>
<dbReference type="GO" id="GO:0005886">
    <property type="term" value="C:plasma membrane"/>
    <property type="evidence" value="ECO:0007669"/>
    <property type="project" value="UniProtKB-SubCell"/>
</dbReference>
<keyword evidence="5 13" id="KW-0812">Transmembrane</keyword>
<accession>A0A836K913</accession>
<evidence type="ECO:0000256" key="7">
    <source>
        <dbReference type="ARBA" id="ARBA00022989"/>
    </source>
</evidence>
<feature type="chain" id="PRO_5032708209" evidence="14">
    <location>
        <begin position="23"/>
        <end position="620"/>
    </location>
</feature>
<evidence type="ECO:0000256" key="6">
    <source>
        <dbReference type="ARBA" id="ARBA00022725"/>
    </source>
</evidence>
<keyword evidence="8 13" id="KW-0472">Membrane</keyword>
<dbReference type="PANTHER" id="PTHR11923:SF69">
    <property type="entry name" value="SENSORY NEURON MEMBRANE PROTEIN 1"/>
    <property type="match status" value="1"/>
</dbReference>
<dbReference type="GO" id="GO:0007608">
    <property type="term" value="P:sensory perception of smell"/>
    <property type="evidence" value="ECO:0007669"/>
    <property type="project" value="UniProtKB-KW"/>
</dbReference>
<feature type="signal peptide" evidence="14">
    <location>
        <begin position="1"/>
        <end position="22"/>
    </location>
</feature>
<evidence type="ECO:0000313" key="16">
    <source>
        <dbReference type="Proteomes" id="UP000669903"/>
    </source>
</evidence>
<dbReference type="AlphaFoldDB" id="A0A836K913"/>
<evidence type="ECO:0000256" key="14">
    <source>
        <dbReference type="SAM" id="SignalP"/>
    </source>
</evidence>
<feature type="non-terminal residue" evidence="15">
    <location>
        <position position="620"/>
    </location>
</feature>
<gene>
    <name evidence="15" type="primary">Snmp1_0</name>
    <name evidence="15" type="ORF">G6Z76_0000605</name>
</gene>
<feature type="transmembrane region" description="Helical" evidence="13">
    <location>
        <begin position="550"/>
        <end position="574"/>
    </location>
</feature>
<comment type="subcellular location">
    <subcellularLocation>
        <location evidence="1">Cell membrane</location>
        <topology evidence="1">Multi-pass membrane protein</topology>
    </subcellularLocation>
</comment>
<evidence type="ECO:0000256" key="13">
    <source>
        <dbReference type="SAM" id="Phobius"/>
    </source>
</evidence>
<evidence type="ECO:0000256" key="10">
    <source>
        <dbReference type="ARBA" id="ARBA00023170"/>
    </source>
</evidence>
<keyword evidence="11" id="KW-0325">Glycoprotein</keyword>
<dbReference type="PANTHER" id="PTHR11923">
    <property type="entry name" value="SCAVENGER RECEPTOR CLASS B TYPE-1 SR-B1"/>
    <property type="match status" value="1"/>
</dbReference>
<dbReference type="Pfam" id="PF01130">
    <property type="entry name" value="CD36"/>
    <property type="match status" value="1"/>
</dbReference>
<name>A0A836K913_9HYME</name>
<evidence type="ECO:0000256" key="3">
    <source>
        <dbReference type="ARBA" id="ARBA00022475"/>
    </source>
</evidence>
<keyword evidence="7 13" id="KW-1133">Transmembrane helix</keyword>
<dbReference type="PRINTS" id="PR01609">
    <property type="entry name" value="CD36FAMILY"/>
</dbReference>
<keyword evidence="4" id="KW-0716">Sensory transduction</keyword>
<keyword evidence="14" id="KW-0732">Signal</keyword>
<sequence>ITRRDIFSFIQVTMLVLASSLAGPVDKNSEKLQSASEAKRHEKRNIDCSNGHSIHIYCPPEAPLEPSPVLVQQPVVHVPVPVPQPVPHPVPVPVVVPVTKHVPVPLPIHVERTVQVPVPKPYPVTVEKIVHVDRPVPVTVEKHVHIPVDRPVPVPVPQPFPVEKVVHVDRPYPVPVAVPKPYAVPVSIYRHNLYRDKEDVVDREEDDTVEYSLRQLWYFNEEKSIMSENVEIYAFHPLMIAITLIIQRDRPSTMGVISKAFDSILKKPESIFIKTTVKDLFFNGILFDCTDITDFAGSAVCSALQEKEEILIREEGLRFKFGYLAKTNGTRIPERIRVYRGIKNYKDVGRVLTIANSTKLKMWFGNPCNDIRGTDGTIFSPFLNKEKEIWVHSLDICRSIGAYYLESGKVQGFKTLHYTADLGDPSEDEDVRCLCQESEGCMPKNIFNADPCKSVPLRISLPHFYNSDPRYLEMIEGVNPIPEKHRMTFNFDPLTGTPIKAYKRIQFNVIVGPIPKLRLMKSFPEALFPLFWVEDGLELGNILMKPLKVAYLQILIAKIVMWLMILGGLGMFIVAMMRYYKENNVGDVAVPDLVPGKENKSSKKLTISTIQDELVPPKID</sequence>
<evidence type="ECO:0000256" key="2">
    <source>
        <dbReference type="ARBA" id="ARBA00010532"/>
    </source>
</evidence>
<dbReference type="Proteomes" id="UP000669903">
    <property type="component" value="Unassembled WGS sequence"/>
</dbReference>
<proteinExistence type="inferred from homology"/>
<dbReference type="GO" id="GO:0005044">
    <property type="term" value="F:scavenger receptor activity"/>
    <property type="evidence" value="ECO:0007669"/>
    <property type="project" value="TreeGrafter"/>
</dbReference>
<evidence type="ECO:0000256" key="12">
    <source>
        <dbReference type="SAM" id="MobiDB-lite"/>
    </source>
</evidence>
<keyword evidence="6" id="KW-0552">Olfaction</keyword>
<keyword evidence="3" id="KW-1003">Cell membrane</keyword>
<feature type="region of interest" description="Disordered" evidence="12">
    <location>
        <begin position="26"/>
        <end position="45"/>
    </location>
</feature>
<evidence type="ECO:0000256" key="9">
    <source>
        <dbReference type="ARBA" id="ARBA00023157"/>
    </source>
</evidence>
<dbReference type="EMBL" id="JAANIC010000508">
    <property type="protein sequence ID" value="KAG5347905.1"/>
    <property type="molecule type" value="Genomic_DNA"/>
</dbReference>